<dbReference type="NCBIfam" id="NF005649">
    <property type="entry name" value="PRK07415.1"/>
    <property type="match status" value="1"/>
</dbReference>
<evidence type="ECO:0000256" key="2">
    <source>
        <dbReference type="ARBA" id="ARBA00022448"/>
    </source>
</evidence>
<comment type="similarity">
    <text evidence="1 5 6">Belongs to the complex I 49 kDa subunit family.</text>
</comment>
<dbReference type="PANTHER" id="PTHR11993">
    <property type="entry name" value="NADH-UBIQUINONE OXIDOREDUCTASE 49 KDA SUBUNIT"/>
    <property type="match status" value="1"/>
</dbReference>
<evidence type="ECO:0000313" key="8">
    <source>
        <dbReference type="EMBL" id="QBK33409.1"/>
    </source>
</evidence>
<keyword evidence="4 5" id="KW-0520">NAD</keyword>
<evidence type="ECO:0000256" key="5">
    <source>
        <dbReference type="HAMAP-Rule" id="MF_01358"/>
    </source>
</evidence>
<dbReference type="GO" id="GO:0051287">
    <property type="term" value="F:NAD binding"/>
    <property type="evidence" value="ECO:0007669"/>
    <property type="project" value="InterPro"/>
</dbReference>
<evidence type="ECO:0000313" key="9">
    <source>
        <dbReference type="EMBL" id="QBK34885.1"/>
    </source>
</evidence>
<accession>A0A481XGD0</accession>
<comment type="function">
    <text evidence="5">NDH shuttles electrons from NAD(P)H:plastoquinone, via FMN and iron-sulfur (Fe-S) centers, to quinones in the photosynthetic chain and possibly in a chloroplast respiratory chain. The immediate electron acceptor for the enzyme in this species is believed to be plastoquinone. Couples the redox reaction to proton translocation, and thus conserves the redox energy in a proton gradient.</text>
</comment>
<evidence type="ECO:0000259" key="7">
    <source>
        <dbReference type="Pfam" id="PF00346"/>
    </source>
</evidence>
<dbReference type="SUPFAM" id="SSF56762">
    <property type="entry name" value="HydB/Nqo4-like"/>
    <property type="match status" value="1"/>
</dbReference>
<dbReference type="EMBL" id="MH390483">
    <property type="protein sequence ID" value="QBK36279.1"/>
    <property type="molecule type" value="Genomic_DNA"/>
</dbReference>
<keyword evidence="3 5" id="KW-1278">Translocase</keyword>
<proteinExistence type="inferred from homology"/>
<evidence type="ECO:0000256" key="3">
    <source>
        <dbReference type="ARBA" id="ARBA00022967"/>
    </source>
</evidence>
<evidence type="ECO:0000256" key="6">
    <source>
        <dbReference type="RuleBase" id="RU003685"/>
    </source>
</evidence>
<gene>
    <name evidence="5 10" type="primary">ndhH</name>
</gene>
<geneLocation type="chloroplast" evidence="10"/>
<keyword evidence="5" id="KW-0472">Membrane</keyword>
<keyword evidence="2 5" id="KW-0813">Transport</keyword>
<dbReference type="GO" id="GO:0016655">
    <property type="term" value="F:oxidoreductase activity, acting on NAD(P)H, quinone or similar compound as acceptor"/>
    <property type="evidence" value="ECO:0007669"/>
    <property type="project" value="UniProtKB-UniRule"/>
</dbReference>
<reference evidence="10" key="2">
    <citation type="journal article" date="2019" name="Sci. Rep.">
        <title>Prevalence of isomeric plastomes and effectiveness of plastome super-barcodes in yews (Taxus) worldwide.</title>
        <authorList>
            <person name="Fu C.N."/>
            <person name="Wu C.S."/>
            <person name="Ye L.J."/>
            <person name="Mo Z.Q."/>
            <person name="Liu J."/>
            <person name="Chang Y.W."/>
            <person name="Li D.Z."/>
            <person name="Chaw S.M."/>
            <person name="Gao L.M."/>
        </authorList>
    </citation>
    <scope>NUCLEOTIDE SEQUENCE</scope>
    <source>
        <strain evidence="10">01</strain>
        <strain evidence="8">02</strain>
        <strain evidence="9">03</strain>
    </source>
</reference>
<dbReference type="InterPro" id="IPR022885">
    <property type="entry name" value="NDH1_su_D/H"/>
</dbReference>
<dbReference type="RefSeq" id="YP_009578554.1">
    <property type="nucleotide sequence ID" value="NC_041499.1"/>
</dbReference>
<evidence type="ECO:0000256" key="4">
    <source>
        <dbReference type="ARBA" id="ARBA00023027"/>
    </source>
</evidence>
<sequence length="393" mass="45847">MIMVATEKDPMMVSMGPHHPSMHGVLRLIVTLDGEDIIDCEPILGYLHRGMEKIAENRTIVQYLPYVTRWDYLATMFTEAITVNAPERLENIQVPKRASYIRVIMLELSRVASHLLWLGPFMADIGAQTPFFYILREREMIYDLFEAATGMRMMHNYFRIGGVAVDLPYGWIDKCLDFCYYFFPKVTEYERLITRNPIFLKRVEGVGIIGREEAIDWSLSGPMLRASGIQWDLRKVDHYECYDELDWEIQWQKEGDSLARYLLRIGEMKESIRIIRQALEVIPGGPYENLEVRRLNKGKDSQWNDFESRFISKKPSPTFELSKQEHYVRVEAPKGELGIFLIGDDNIFPWRWKIRSPGLINLQILPQLVKRMKLADIMTILGSIDIIMGEVDR</sequence>
<dbReference type="PROSITE" id="PS00535">
    <property type="entry name" value="COMPLEX1_49K"/>
    <property type="match status" value="1"/>
</dbReference>
<dbReference type="InterPro" id="IPR014029">
    <property type="entry name" value="NADH_UbQ_OxRdtase_49kDa_CS"/>
</dbReference>
<dbReference type="EMBL" id="MH390466">
    <property type="protein sequence ID" value="QBK34885.1"/>
    <property type="molecule type" value="Genomic_DNA"/>
</dbReference>
<keyword evidence="10" id="KW-0934">Plastid</keyword>
<dbReference type="GO" id="GO:0009535">
    <property type="term" value="C:chloroplast thylakoid membrane"/>
    <property type="evidence" value="ECO:0007669"/>
    <property type="project" value="UniProtKB-SubCell"/>
</dbReference>
<dbReference type="EMBL" id="MH390448">
    <property type="protein sequence ID" value="QBK33409.1"/>
    <property type="molecule type" value="Genomic_DNA"/>
</dbReference>
<dbReference type="GO" id="GO:0019684">
    <property type="term" value="P:photosynthesis, light reaction"/>
    <property type="evidence" value="ECO:0007669"/>
    <property type="project" value="UniProtKB-UniRule"/>
</dbReference>
<protein>
    <recommendedName>
        <fullName evidence="5">NAD(P)H-quinone oxidoreductase subunit H, chloroplastic</fullName>
        <ecNumber evidence="5">7.1.1.-</ecNumber>
    </recommendedName>
    <alternativeName>
        <fullName evidence="5">NAD(P)H dehydrogenase, subunit H</fullName>
    </alternativeName>
    <alternativeName>
        <fullName evidence="5">NADH-plastoquinone oxidoreductase 49 kDa subunit</fullName>
    </alternativeName>
    <alternativeName>
        <fullName evidence="5">NADH-plastoquinone oxidoreductase subunit H</fullName>
    </alternativeName>
</protein>
<feature type="domain" description="NADH-quinone oxidoreductase subunit D" evidence="7">
    <location>
        <begin position="124"/>
        <end position="393"/>
    </location>
</feature>
<keyword evidence="5" id="KW-0618">Plastoquinone</keyword>
<dbReference type="Pfam" id="PF00346">
    <property type="entry name" value="Complex1_49kDa"/>
    <property type="match status" value="1"/>
</dbReference>
<comment type="catalytic activity">
    <reaction evidence="5">
        <text>a plastoquinone + NADH + (n+1) H(+)(in) = a plastoquinol + NAD(+) + n H(+)(out)</text>
        <dbReference type="Rhea" id="RHEA:42608"/>
        <dbReference type="Rhea" id="RHEA-COMP:9561"/>
        <dbReference type="Rhea" id="RHEA-COMP:9562"/>
        <dbReference type="ChEBI" id="CHEBI:15378"/>
        <dbReference type="ChEBI" id="CHEBI:17757"/>
        <dbReference type="ChEBI" id="CHEBI:57540"/>
        <dbReference type="ChEBI" id="CHEBI:57945"/>
        <dbReference type="ChEBI" id="CHEBI:62192"/>
    </reaction>
</comment>
<dbReference type="AlphaFoldDB" id="A0A481XGD0"/>
<organism evidence="10">
    <name type="scientific">Taxus canadensis</name>
    <name type="common">Canadian yew</name>
    <dbReference type="NCBI Taxonomy" id="88032"/>
    <lineage>
        <taxon>Eukaryota</taxon>
        <taxon>Viridiplantae</taxon>
        <taxon>Streptophyta</taxon>
        <taxon>Embryophyta</taxon>
        <taxon>Tracheophyta</taxon>
        <taxon>Spermatophyta</taxon>
        <taxon>Pinopsida</taxon>
        <taxon>Pinidae</taxon>
        <taxon>Conifers II</taxon>
        <taxon>Cupressales</taxon>
        <taxon>Taxaceae</taxon>
        <taxon>Taxus</taxon>
    </lineage>
</organism>
<keyword evidence="5" id="KW-0874">Quinone</keyword>
<dbReference type="EC" id="7.1.1.-" evidence="5"/>
<dbReference type="PANTHER" id="PTHR11993:SF10">
    <property type="entry name" value="NADH DEHYDROGENASE [UBIQUINONE] IRON-SULFUR PROTEIN 2, MITOCHONDRIAL"/>
    <property type="match status" value="1"/>
</dbReference>
<comment type="catalytic activity">
    <reaction evidence="5">
        <text>a plastoquinone + NADPH + (n+1) H(+)(in) = a plastoquinol + NADP(+) + n H(+)(out)</text>
        <dbReference type="Rhea" id="RHEA:42612"/>
        <dbReference type="Rhea" id="RHEA-COMP:9561"/>
        <dbReference type="Rhea" id="RHEA-COMP:9562"/>
        <dbReference type="ChEBI" id="CHEBI:15378"/>
        <dbReference type="ChEBI" id="CHEBI:17757"/>
        <dbReference type="ChEBI" id="CHEBI:57783"/>
        <dbReference type="ChEBI" id="CHEBI:58349"/>
        <dbReference type="ChEBI" id="CHEBI:62192"/>
    </reaction>
</comment>
<dbReference type="GO" id="GO:0048038">
    <property type="term" value="F:quinone binding"/>
    <property type="evidence" value="ECO:0007669"/>
    <property type="project" value="UniProtKB-KW"/>
</dbReference>
<dbReference type="GeneID" id="39704188"/>
<comment type="subunit">
    <text evidence="5">NDH is composed of at least 16 different subunits, 5 of which are encoded in the nucleus.</text>
</comment>
<name>A0A481XGD0_TAXCA</name>
<dbReference type="Gene3D" id="1.10.645.10">
    <property type="entry name" value="Cytochrome-c3 Hydrogenase, chain B"/>
    <property type="match status" value="1"/>
</dbReference>
<keyword evidence="5" id="KW-0521">NADP</keyword>
<comment type="subcellular location">
    <subcellularLocation>
        <location evidence="5">Plastid</location>
        <location evidence="5">Chloroplast thylakoid membrane</location>
        <topology evidence="5">Peripheral membrane protein</topology>
        <orientation evidence="5">Stromal side</orientation>
    </subcellularLocation>
</comment>
<dbReference type="NCBIfam" id="NF004739">
    <property type="entry name" value="PRK06075.1"/>
    <property type="match status" value="1"/>
</dbReference>
<dbReference type="InterPro" id="IPR029014">
    <property type="entry name" value="NiFe-Hase_large"/>
</dbReference>
<evidence type="ECO:0000313" key="10">
    <source>
        <dbReference type="EMBL" id="QBK36279.1"/>
    </source>
</evidence>
<keyword evidence="10" id="KW-0150">Chloroplast</keyword>
<keyword evidence="5" id="KW-0793">Thylakoid</keyword>
<evidence type="ECO:0000256" key="1">
    <source>
        <dbReference type="ARBA" id="ARBA00005769"/>
    </source>
</evidence>
<dbReference type="InterPro" id="IPR001135">
    <property type="entry name" value="NADH_Q_OxRdtase_suD"/>
</dbReference>
<reference evidence="10" key="1">
    <citation type="submission" date="2018-05" db="EMBL/GenBank/DDBJ databases">
        <authorList>
            <person name="Fu C.-N."/>
            <person name="Wu C.-S."/>
            <person name="Ye L.-J."/>
            <person name="Mo Z.-Q."/>
            <person name="Liu J."/>
            <person name="Chang Y.-W."/>
            <person name="Li D.-Z."/>
            <person name="Chaw S.-M."/>
            <person name="Gao L.-M."/>
        </authorList>
    </citation>
    <scope>NUCLEOTIDE SEQUENCE</scope>
    <source>
        <strain evidence="10">01</strain>
        <strain evidence="8">02</strain>
        <strain evidence="9">03</strain>
    </source>
</reference>
<dbReference type="HAMAP" id="MF_01358">
    <property type="entry name" value="NDH1_NuoD"/>
    <property type="match status" value="1"/>
</dbReference>